<dbReference type="InterPro" id="IPR039131">
    <property type="entry name" value="NDUFAF1"/>
</dbReference>
<evidence type="ECO:0000313" key="3">
    <source>
        <dbReference type="EMBL" id="CZS90649.1"/>
    </source>
</evidence>
<reference evidence="4" key="1">
    <citation type="submission" date="2016-03" db="EMBL/GenBank/DDBJ databases">
        <authorList>
            <person name="Ploux O."/>
        </authorList>
    </citation>
    <scope>NUCLEOTIDE SEQUENCE [LARGE SCALE GENOMIC DNA]</scope>
    <source>
        <strain evidence="4">UK7</strain>
    </source>
</reference>
<dbReference type="GO" id="GO:0010257">
    <property type="term" value="P:NADH dehydrogenase complex assembly"/>
    <property type="evidence" value="ECO:0007669"/>
    <property type="project" value="TreeGrafter"/>
</dbReference>
<dbReference type="Gene3D" id="2.60.120.430">
    <property type="entry name" value="Galactose-binding lectin"/>
    <property type="match status" value="1"/>
</dbReference>
<name>A0A1E1JXV7_9HELO</name>
<gene>
    <name evidence="3" type="ORF">RCO7_06808</name>
</gene>
<accession>A0A1E1JXV7</accession>
<dbReference type="STRING" id="914237.A0A1E1JXV7"/>
<dbReference type="EMBL" id="FJUW01000004">
    <property type="protein sequence ID" value="CZS90649.1"/>
    <property type="molecule type" value="Genomic_DNA"/>
</dbReference>
<dbReference type="PANTHER" id="PTHR13194:SF19">
    <property type="entry name" value="NAD(P)-BINDING ROSSMANN-FOLD SUPERFAMILY PROTEIN"/>
    <property type="match status" value="1"/>
</dbReference>
<feature type="domain" description="NADH:ubiquinone oxidoreductase intermediate-associated protein 30" evidence="2">
    <location>
        <begin position="18"/>
        <end position="166"/>
    </location>
</feature>
<dbReference type="PANTHER" id="PTHR13194">
    <property type="entry name" value="COMPLEX I INTERMEDIATE-ASSOCIATED PROTEIN 30"/>
    <property type="match status" value="1"/>
</dbReference>
<proteinExistence type="inferred from homology"/>
<keyword evidence="4" id="KW-1185">Reference proteome</keyword>
<dbReference type="AlphaFoldDB" id="A0A1E1JXV7"/>
<evidence type="ECO:0000256" key="1">
    <source>
        <dbReference type="ARBA" id="ARBA00007884"/>
    </source>
</evidence>
<dbReference type="InterPro" id="IPR008979">
    <property type="entry name" value="Galactose-bd-like_sf"/>
</dbReference>
<protein>
    <recommendedName>
        <fullName evidence="2">NADH:ubiquinone oxidoreductase intermediate-associated protein 30 domain-containing protein</fullName>
    </recommendedName>
</protein>
<sequence length="167" mass="18872">MASLYSVMSVFGGDKPWSPLDWTSSDDRVRNGTSISYFTCSPTSPTAVFHGNLDIKTLGGAGFASQRTTGEDRIWDLSNYDGLVLDITKSDEKHYTLTLKDALLPPSSDGREQSSVSWEYDFEVESGGKKVYVYWDDFKATYRGRELPDAKPLDLKQIKRISFMMRR</sequence>
<dbReference type="InterPro" id="IPR013857">
    <property type="entry name" value="NADH-UbQ_OxRdtase-assoc_prot30"/>
</dbReference>
<dbReference type="Pfam" id="PF08547">
    <property type="entry name" value="CIA30"/>
    <property type="match status" value="1"/>
</dbReference>
<comment type="similarity">
    <text evidence="1">Belongs to the CIA30 family.</text>
</comment>
<evidence type="ECO:0000259" key="2">
    <source>
        <dbReference type="Pfam" id="PF08547"/>
    </source>
</evidence>
<dbReference type="SUPFAM" id="SSF49785">
    <property type="entry name" value="Galactose-binding domain-like"/>
    <property type="match status" value="1"/>
</dbReference>
<dbReference type="GO" id="GO:0051082">
    <property type="term" value="F:unfolded protein binding"/>
    <property type="evidence" value="ECO:0007669"/>
    <property type="project" value="TreeGrafter"/>
</dbReference>
<comment type="caution">
    <text evidence="3">The sequence shown here is derived from an EMBL/GenBank/DDBJ whole genome shotgun (WGS) entry which is preliminary data.</text>
</comment>
<evidence type="ECO:0000313" key="4">
    <source>
        <dbReference type="Proteomes" id="UP000178129"/>
    </source>
</evidence>
<organism evidence="3 4">
    <name type="scientific">Rhynchosporium graminicola</name>
    <dbReference type="NCBI Taxonomy" id="2792576"/>
    <lineage>
        <taxon>Eukaryota</taxon>
        <taxon>Fungi</taxon>
        <taxon>Dikarya</taxon>
        <taxon>Ascomycota</taxon>
        <taxon>Pezizomycotina</taxon>
        <taxon>Leotiomycetes</taxon>
        <taxon>Helotiales</taxon>
        <taxon>Ploettnerulaceae</taxon>
        <taxon>Rhynchosporium</taxon>
    </lineage>
</organism>
<dbReference type="Proteomes" id="UP000178129">
    <property type="component" value="Unassembled WGS sequence"/>
</dbReference>
<dbReference type="InParanoid" id="A0A1E1JXV7"/>